<evidence type="ECO:0000256" key="1">
    <source>
        <dbReference type="ARBA" id="ARBA00022898"/>
    </source>
</evidence>
<dbReference type="PANTHER" id="PTHR30244:SF36">
    <property type="entry name" value="3-OXO-GLUCOSE-6-PHOSPHATE:GLUTAMATE AMINOTRANSFERASE"/>
    <property type="match status" value="1"/>
</dbReference>
<evidence type="ECO:0000313" key="6">
    <source>
        <dbReference type="EMBL" id="QOY92315.1"/>
    </source>
</evidence>
<reference evidence="6 7" key="1">
    <citation type="submission" date="2020-10" db="EMBL/GenBank/DDBJ databases">
        <title>Complete genome sequence of Paludibaculum fermentans P105T, a facultatively anaerobic acidobacterium capable of dissimilatory Fe(III) reduction.</title>
        <authorList>
            <person name="Dedysh S.N."/>
            <person name="Beletsky A.V."/>
            <person name="Kulichevskaya I.S."/>
            <person name="Mardanov A.V."/>
            <person name="Ravin N.V."/>
        </authorList>
    </citation>
    <scope>NUCLEOTIDE SEQUENCE [LARGE SCALE GENOMIC DNA]</scope>
    <source>
        <strain evidence="6 7">P105</strain>
        <plasmid evidence="6 7">pPfer1</plasmid>
    </source>
</reference>
<keyword evidence="6" id="KW-0614">Plasmid</keyword>
<dbReference type="GO" id="GO:0008483">
    <property type="term" value="F:transaminase activity"/>
    <property type="evidence" value="ECO:0007669"/>
    <property type="project" value="UniProtKB-KW"/>
</dbReference>
<name>A0A7S7NYU7_PALFE</name>
<dbReference type="AlphaFoldDB" id="A0A7S7NYU7"/>
<dbReference type="InterPro" id="IPR000653">
    <property type="entry name" value="DegT/StrS_aminotransferase"/>
</dbReference>
<organism evidence="6 7">
    <name type="scientific">Paludibaculum fermentans</name>
    <dbReference type="NCBI Taxonomy" id="1473598"/>
    <lineage>
        <taxon>Bacteria</taxon>
        <taxon>Pseudomonadati</taxon>
        <taxon>Acidobacteriota</taxon>
        <taxon>Terriglobia</taxon>
        <taxon>Bryobacterales</taxon>
        <taxon>Bryobacteraceae</taxon>
        <taxon>Paludibaculum</taxon>
    </lineage>
</organism>
<dbReference type="PIRSF" id="PIRSF000390">
    <property type="entry name" value="PLP_StrS"/>
    <property type="match status" value="1"/>
</dbReference>
<evidence type="ECO:0000256" key="5">
    <source>
        <dbReference type="RuleBase" id="RU004508"/>
    </source>
</evidence>
<keyword evidence="6" id="KW-0032">Aminotransferase</keyword>
<gene>
    <name evidence="6" type="ORF">IRI77_37855</name>
</gene>
<dbReference type="PANTHER" id="PTHR30244">
    <property type="entry name" value="TRANSAMINASE"/>
    <property type="match status" value="1"/>
</dbReference>
<dbReference type="KEGG" id="pfer:IRI77_37855"/>
<dbReference type="InterPro" id="IPR015422">
    <property type="entry name" value="PyrdxlP-dep_Trfase_small"/>
</dbReference>
<dbReference type="Pfam" id="PF01041">
    <property type="entry name" value="DegT_DnrJ_EryC1"/>
    <property type="match status" value="1"/>
</dbReference>
<dbReference type="Gene3D" id="3.90.1150.10">
    <property type="entry name" value="Aspartate Aminotransferase, domain 1"/>
    <property type="match status" value="1"/>
</dbReference>
<sequence>MPSLNTRTVPLLDLRPQNGPLRAEIEAAIANVFQSQYFILGPDNKKFEEEMAAWLGVPHAIGCANGSDALLLALMAAGVGPGDEVAVPSFTFFATAGSVSRTGATPVFLDIDPLTFNLDPAALEQAARQHPRIKAVIPVHLFGGAADMDPILATAARQGWTVIEDGAQSIGAAYNHRPCFGLGHMATLSFFPSKNLGAFGDAGMVTTTDGAKAELLSALRVHGSREKYKHEWIGFNSRLDTLQAAILRVKLPHLNEWTAARQRNAARYQELLTPAGLPITVPAAAAWQTGHIWNQFVIRTPRRDELKAHLAAAGIGTEIYYPIALHRQPCYLDLQYAEGSLPESERACREVLALPIHSGLRDGDIEYVCDAIAGFFIK</sequence>
<protein>
    <submittedName>
        <fullName evidence="6">DegT/DnrJ/EryC1/StrS family aminotransferase</fullName>
    </submittedName>
</protein>
<geneLocation type="plasmid" evidence="6 7">
    <name>pPfer1</name>
</geneLocation>
<dbReference type="GO" id="GO:0030170">
    <property type="term" value="F:pyridoxal phosphate binding"/>
    <property type="evidence" value="ECO:0007669"/>
    <property type="project" value="TreeGrafter"/>
</dbReference>
<dbReference type="InterPro" id="IPR015424">
    <property type="entry name" value="PyrdxlP-dep_Trfase"/>
</dbReference>
<dbReference type="RefSeq" id="WP_194453969.1">
    <property type="nucleotide sequence ID" value="NZ_CP063850.1"/>
</dbReference>
<feature type="modified residue" description="N6-(pyridoxal phosphate)lysine" evidence="4">
    <location>
        <position position="194"/>
    </location>
</feature>
<evidence type="ECO:0000256" key="2">
    <source>
        <dbReference type="ARBA" id="ARBA00037999"/>
    </source>
</evidence>
<evidence type="ECO:0000313" key="7">
    <source>
        <dbReference type="Proteomes" id="UP000593892"/>
    </source>
</evidence>
<comment type="similarity">
    <text evidence="2 5">Belongs to the DegT/DnrJ/EryC1 family.</text>
</comment>
<dbReference type="EMBL" id="CP063850">
    <property type="protein sequence ID" value="QOY92315.1"/>
    <property type="molecule type" value="Genomic_DNA"/>
</dbReference>
<dbReference type="GO" id="GO:0000271">
    <property type="term" value="P:polysaccharide biosynthetic process"/>
    <property type="evidence" value="ECO:0007669"/>
    <property type="project" value="TreeGrafter"/>
</dbReference>
<dbReference type="Proteomes" id="UP000593892">
    <property type="component" value="Plasmid pPfer1"/>
</dbReference>
<dbReference type="CDD" id="cd00616">
    <property type="entry name" value="AHBA_syn"/>
    <property type="match status" value="1"/>
</dbReference>
<accession>A0A7S7NYU7</accession>
<dbReference type="Gene3D" id="3.40.640.10">
    <property type="entry name" value="Type I PLP-dependent aspartate aminotransferase-like (Major domain)"/>
    <property type="match status" value="1"/>
</dbReference>
<proteinExistence type="inferred from homology"/>
<dbReference type="InterPro" id="IPR015421">
    <property type="entry name" value="PyrdxlP-dep_Trfase_major"/>
</dbReference>
<evidence type="ECO:0000256" key="4">
    <source>
        <dbReference type="PIRSR" id="PIRSR000390-2"/>
    </source>
</evidence>
<keyword evidence="7" id="KW-1185">Reference proteome</keyword>
<dbReference type="SUPFAM" id="SSF53383">
    <property type="entry name" value="PLP-dependent transferases"/>
    <property type="match status" value="1"/>
</dbReference>
<keyword evidence="6" id="KW-0808">Transferase</keyword>
<keyword evidence="1 4" id="KW-0663">Pyridoxal phosphate</keyword>
<feature type="active site" description="Proton acceptor" evidence="3">
    <location>
        <position position="194"/>
    </location>
</feature>
<evidence type="ECO:0000256" key="3">
    <source>
        <dbReference type="PIRSR" id="PIRSR000390-1"/>
    </source>
</evidence>